<organism evidence="1 2">
    <name type="scientific">Marinilabilia salmonicolor</name>
    <dbReference type="NCBI Taxonomy" id="989"/>
    <lineage>
        <taxon>Bacteria</taxon>
        <taxon>Pseudomonadati</taxon>
        <taxon>Bacteroidota</taxon>
        <taxon>Bacteroidia</taxon>
        <taxon>Marinilabiliales</taxon>
        <taxon>Marinilabiliaceae</taxon>
        <taxon>Marinilabilia</taxon>
    </lineage>
</organism>
<accession>A0A368VEE6</accession>
<reference evidence="1 2" key="1">
    <citation type="submission" date="2018-07" db="EMBL/GenBank/DDBJ databases">
        <title>Freshwater and sediment microbial communities from various areas in North America, analyzing microbe dynamics in response to fracking.</title>
        <authorList>
            <person name="Lamendella R."/>
        </authorList>
    </citation>
    <scope>NUCLEOTIDE SEQUENCE [LARGE SCALE GENOMIC DNA]</scope>
    <source>
        <strain evidence="1 2">160A</strain>
    </source>
</reference>
<protein>
    <submittedName>
        <fullName evidence="1">Uncharacterized protein</fullName>
    </submittedName>
</protein>
<dbReference type="Proteomes" id="UP000252733">
    <property type="component" value="Unassembled WGS sequence"/>
</dbReference>
<proteinExistence type="predicted"/>
<sequence length="44" mass="5216">MKFPGGLIEWTGRGRKRWKGERVERLDGGGYRLEILRKLRMTPD</sequence>
<evidence type="ECO:0000313" key="2">
    <source>
        <dbReference type="Proteomes" id="UP000252733"/>
    </source>
</evidence>
<comment type="caution">
    <text evidence="1">The sequence shown here is derived from an EMBL/GenBank/DDBJ whole genome shotgun (WGS) entry which is preliminary data.</text>
</comment>
<dbReference type="EMBL" id="QPIZ01000001">
    <property type="protein sequence ID" value="RCW39432.1"/>
    <property type="molecule type" value="Genomic_DNA"/>
</dbReference>
<dbReference type="AlphaFoldDB" id="A0A368VEE6"/>
<evidence type="ECO:0000313" key="1">
    <source>
        <dbReference type="EMBL" id="RCW39432.1"/>
    </source>
</evidence>
<name>A0A368VEE6_9BACT</name>
<gene>
    <name evidence="1" type="ORF">DFO77_101202</name>
</gene>
<keyword evidence="2" id="KW-1185">Reference proteome</keyword>